<keyword evidence="1" id="KW-0533">Nickel</keyword>
<dbReference type="AlphaFoldDB" id="A0A975SK87"/>
<comment type="cofactor">
    <cofactor evidence="1">
        <name>Ni(2+)</name>
        <dbReference type="ChEBI" id="CHEBI:49786"/>
    </cofactor>
    <text evidence="1">Binds 1 nickel ion per subunit.</text>
</comment>
<dbReference type="NCBIfam" id="NF002169">
    <property type="entry name" value="PRK01002.1"/>
    <property type="match status" value="1"/>
</dbReference>
<keyword evidence="1" id="KW-0804">Transcription</keyword>
<comment type="function">
    <text evidence="1">Transcriptional regulator.</text>
</comment>
<keyword evidence="1" id="KW-0805">Transcription regulation</keyword>
<keyword evidence="5" id="KW-1185">Reference proteome</keyword>
<feature type="domain" description="Ribbon-helix-helix protein CopG" evidence="2">
    <location>
        <begin position="2"/>
        <end position="41"/>
    </location>
</feature>
<dbReference type="CDD" id="cd22231">
    <property type="entry name" value="RHH_NikR_HicB-like"/>
    <property type="match status" value="1"/>
</dbReference>
<name>A0A975SK87_9RHOO</name>
<reference evidence="4" key="1">
    <citation type="submission" date="2020-11" db="EMBL/GenBank/DDBJ databases">
        <title>Azospira inquinata sp. nov.</title>
        <authorList>
            <person name="Moe W.M."/>
            <person name="Mikes M.C."/>
        </authorList>
    </citation>
    <scope>NUCLEOTIDE SEQUENCE</scope>
    <source>
        <strain evidence="4">Azo-3</strain>
    </source>
</reference>
<dbReference type="PANTHER" id="PTHR34719:SF2">
    <property type="entry name" value="NICKEL-RESPONSIVE REGULATOR"/>
    <property type="match status" value="1"/>
</dbReference>
<feature type="binding site" evidence="1">
    <location>
        <position position="92"/>
    </location>
    <ligand>
        <name>Ni(2+)</name>
        <dbReference type="ChEBI" id="CHEBI:49786"/>
    </ligand>
</feature>
<dbReference type="InterPro" id="IPR050192">
    <property type="entry name" value="CopG/NikR_regulator"/>
</dbReference>
<comment type="similarity">
    <text evidence="1">Belongs to the transcriptional regulatory CopG/NikR family.</text>
</comment>
<dbReference type="GO" id="GO:0010045">
    <property type="term" value="P:response to nickel cation"/>
    <property type="evidence" value="ECO:0007669"/>
    <property type="project" value="InterPro"/>
</dbReference>
<dbReference type="Proteomes" id="UP000683428">
    <property type="component" value="Chromosome"/>
</dbReference>
<dbReference type="EMBL" id="CP064782">
    <property type="protein sequence ID" value="QWT47832.1"/>
    <property type="molecule type" value="Genomic_DNA"/>
</dbReference>
<evidence type="ECO:0000313" key="5">
    <source>
        <dbReference type="Proteomes" id="UP000683428"/>
    </source>
</evidence>
<dbReference type="NCBIfam" id="NF003381">
    <property type="entry name" value="PRK04460.1"/>
    <property type="match status" value="1"/>
</dbReference>
<evidence type="ECO:0000256" key="1">
    <source>
        <dbReference type="HAMAP-Rule" id="MF_00476"/>
    </source>
</evidence>
<organism evidence="4 5">
    <name type="scientific">Azospira inquinata</name>
    <dbReference type="NCBI Taxonomy" id="2785627"/>
    <lineage>
        <taxon>Bacteria</taxon>
        <taxon>Pseudomonadati</taxon>
        <taxon>Pseudomonadota</taxon>
        <taxon>Betaproteobacteria</taxon>
        <taxon>Rhodocyclales</taxon>
        <taxon>Rhodocyclaceae</taxon>
        <taxon>Azospira</taxon>
    </lineage>
</organism>
<evidence type="ECO:0000313" key="4">
    <source>
        <dbReference type="EMBL" id="QWT47832.1"/>
    </source>
</evidence>
<feature type="binding site" evidence="1">
    <location>
        <position position="81"/>
    </location>
    <ligand>
        <name>Ni(2+)</name>
        <dbReference type="ChEBI" id="CHEBI:49786"/>
    </ligand>
</feature>
<evidence type="ECO:0000259" key="3">
    <source>
        <dbReference type="Pfam" id="PF08753"/>
    </source>
</evidence>
<feature type="binding site" evidence="1">
    <location>
        <position position="94"/>
    </location>
    <ligand>
        <name>Ni(2+)</name>
        <dbReference type="ChEBI" id="CHEBI:49786"/>
    </ligand>
</feature>
<dbReference type="GO" id="GO:0003700">
    <property type="term" value="F:DNA-binding transcription factor activity"/>
    <property type="evidence" value="ECO:0007669"/>
    <property type="project" value="UniProtKB-UniRule"/>
</dbReference>
<sequence length="167" mass="19039">MERITISLDTELAREFDALMVERGYNNRSEAMRDILRSQLEAWRQTRQEVARQEGHCVANLSYVYNHHERELAERLTGLQHDHHDLTVATLHAHLDHENCIESTILRGPTGEVRRFAEALMAERGVRHGKLNLVSAELGDTDHGHGETGATAHPASTHHHVHFKPVR</sequence>
<feature type="binding site" evidence="1">
    <location>
        <position position="100"/>
    </location>
    <ligand>
        <name>Ni(2+)</name>
        <dbReference type="ChEBI" id="CHEBI:49786"/>
    </ligand>
</feature>
<dbReference type="Pfam" id="PF01402">
    <property type="entry name" value="RHH_1"/>
    <property type="match status" value="1"/>
</dbReference>
<keyword evidence="1" id="KW-0238">DNA-binding</keyword>
<dbReference type="NCBIfam" id="NF002815">
    <property type="entry name" value="PRK02967.1"/>
    <property type="match status" value="1"/>
</dbReference>
<dbReference type="RefSeq" id="WP_216130199.1">
    <property type="nucleotide sequence ID" value="NZ_CP064782.1"/>
</dbReference>
<accession>A0A975SK87</accession>
<dbReference type="Pfam" id="PF08753">
    <property type="entry name" value="NikR_C"/>
    <property type="match status" value="1"/>
</dbReference>
<dbReference type="InterPro" id="IPR014864">
    <property type="entry name" value="TF_NikR_Ni-bd_C"/>
</dbReference>
<keyword evidence="1" id="KW-0479">Metal-binding</keyword>
<proteinExistence type="inferred from homology"/>
<protein>
    <recommendedName>
        <fullName evidence="1">Putative nickel-responsive regulator</fullName>
    </recommendedName>
</protein>
<dbReference type="InterPro" id="IPR002145">
    <property type="entry name" value="CopG"/>
</dbReference>
<dbReference type="PANTHER" id="PTHR34719">
    <property type="entry name" value="NICKEL-RESPONSIVE REGULATOR"/>
    <property type="match status" value="1"/>
</dbReference>
<dbReference type="GO" id="GO:0016151">
    <property type="term" value="F:nickel cation binding"/>
    <property type="evidence" value="ECO:0007669"/>
    <property type="project" value="UniProtKB-UniRule"/>
</dbReference>
<dbReference type="KEGG" id="aiq:Azoinq_08055"/>
<dbReference type="InterPro" id="IPR022988">
    <property type="entry name" value="Ni_resp_reg_NikR"/>
</dbReference>
<dbReference type="HAMAP" id="MF_00476">
    <property type="entry name" value="NikR"/>
    <property type="match status" value="1"/>
</dbReference>
<dbReference type="GO" id="GO:0003677">
    <property type="term" value="F:DNA binding"/>
    <property type="evidence" value="ECO:0007669"/>
    <property type="project" value="UniProtKB-KW"/>
</dbReference>
<evidence type="ECO:0000259" key="2">
    <source>
        <dbReference type="Pfam" id="PF01402"/>
    </source>
</evidence>
<feature type="domain" description="Transcription factor NikR nickel binding C-terminal" evidence="3">
    <location>
        <begin position="58"/>
        <end position="134"/>
    </location>
</feature>
<gene>
    <name evidence="4" type="primary">nikR</name>
    <name evidence="4" type="ORF">Azoinq_08055</name>
</gene>